<keyword evidence="3" id="KW-0507">mRNA processing</keyword>
<keyword evidence="6" id="KW-0687">Ribonucleoprotein</keyword>
<dbReference type="GO" id="GO:0016607">
    <property type="term" value="C:nuclear speck"/>
    <property type="evidence" value="ECO:0007669"/>
    <property type="project" value="UniProtKB-SubCell"/>
</dbReference>
<dbReference type="Proteomes" id="UP001085076">
    <property type="component" value="Miscellaneous, Linkage group lg02"/>
</dbReference>
<dbReference type="PANTHER" id="PTHR13952:SF5">
    <property type="entry name" value="U1 SMALL NUCLEAR RIBONUCLEOPROTEIN 70 KDA"/>
    <property type="match status" value="1"/>
</dbReference>
<sequence length="504" mass="60095">MADNDPFMRNRDAAVQARTKAQNRANVLQMKLIGQSHPTGLTTNLLKLFEPRPPLVFLPPPEKRKCPGYTGMAQFASHFAEPSDPEYAPPIQKGETPVERRARIHELRLEKGANKAAEELQKYDPNNDPNVSGDPYKTLFVARLNYETSEHRIKREFETYGPIKRVRLITDKETNKPRGYAFIEYAHTRDMKTAYKQADGRKLDNKRVLVDVERGRTVPNWRPRRLGGGLGSTRVGGEEVNQKHSGREPQQIASGPPRSEEPRARDDREKSRERTRDRERERERSREKSHERTRDRDTRDDRHHHKERERTRERDRERDRGGRDRDRGRERDRERDRGRDHDRERTRDRPRERERDRERDHGRASHERDRGYSHERGGVDSEQFDQKHDRERSGVRDRELEHGEHDYQQEWYEPAKNGNEHERGYGHYEQSQDHEHYGHPPEGDVDRVKRHEYYAKDPYDKVQADYYRNQYDQADSAPEEGERVGDHDYEYHRSERSLSREYEH</sequence>
<dbReference type="EMBL" id="JAGGNH010000002">
    <property type="protein sequence ID" value="KAJ0980401.1"/>
    <property type="molecule type" value="Genomic_DNA"/>
</dbReference>
<name>A0A9D5HL80_9LILI</name>
<feature type="compositionally biased region" description="Basic and acidic residues" evidence="8">
    <location>
        <begin position="236"/>
        <end position="247"/>
    </location>
</feature>
<evidence type="ECO:0000256" key="6">
    <source>
        <dbReference type="ARBA" id="ARBA00023274"/>
    </source>
</evidence>
<evidence type="ECO:0000256" key="4">
    <source>
        <dbReference type="ARBA" id="ARBA00022884"/>
    </source>
</evidence>
<evidence type="ECO:0000256" key="8">
    <source>
        <dbReference type="SAM" id="MobiDB-lite"/>
    </source>
</evidence>
<evidence type="ECO:0000313" key="10">
    <source>
        <dbReference type="EMBL" id="KAJ0980401.1"/>
    </source>
</evidence>
<dbReference type="SMART" id="SM00360">
    <property type="entry name" value="RRM"/>
    <property type="match status" value="1"/>
</dbReference>
<dbReference type="AlphaFoldDB" id="A0A9D5HL80"/>
<organism evidence="10 11">
    <name type="scientific">Dioscorea zingiberensis</name>
    <dbReference type="NCBI Taxonomy" id="325984"/>
    <lineage>
        <taxon>Eukaryota</taxon>
        <taxon>Viridiplantae</taxon>
        <taxon>Streptophyta</taxon>
        <taxon>Embryophyta</taxon>
        <taxon>Tracheophyta</taxon>
        <taxon>Spermatophyta</taxon>
        <taxon>Magnoliopsida</taxon>
        <taxon>Liliopsida</taxon>
        <taxon>Dioscoreales</taxon>
        <taxon>Dioscoreaceae</taxon>
        <taxon>Dioscorea</taxon>
    </lineage>
</organism>
<evidence type="ECO:0000256" key="3">
    <source>
        <dbReference type="ARBA" id="ARBA00022664"/>
    </source>
</evidence>
<dbReference type="GO" id="GO:0000398">
    <property type="term" value="P:mRNA splicing, via spliceosome"/>
    <property type="evidence" value="ECO:0007669"/>
    <property type="project" value="TreeGrafter"/>
</dbReference>
<feature type="domain" description="RRM" evidence="9">
    <location>
        <begin position="137"/>
        <end position="215"/>
    </location>
</feature>
<dbReference type="GO" id="GO:0071011">
    <property type="term" value="C:precatalytic spliceosome"/>
    <property type="evidence" value="ECO:0007669"/>
    <property type="project" value="TreeGrafter"/>
</dbReference>
<comment type="caution">
    <text evidence="10">The sequence shown here is derived from an EMBL/GenBank/DDBJ whole genome shotgun (WGS) entry which is preliminary data.</text>
</comment>
<dbReference type="InterPro" id="IPR034143">
    <property type="entry name" value="snRNP70_RRM"/>
</dbReference>
<feature type="compositionally biased region" description="Basic and acidic residues" evidence="8">
    <location>
        <begin position="308"/>
        <end position="408"/>
    </location>
</feature>
<accession>A0A9D5HL80</accession>
<evidence type="ECO:0000256" key="7">
    <source>
        <dbReference type="PROSITE-ProRule" id="PRU00176"/>
    </source>
</evidence>
<comment type="subcellular location">
    <subcellularLocation>
        <location evidence="1">Nucleus speckle</location>
    </subcellularLocation>
    <subcellularLocation>
        <location evidence="2">Nucleus</location>
        <location evidence="2">Nucleoplasm</location>
    </subcellularLocation>
</comment>
<dbReference type="OrthoDB" id="4207594at2759"/>
<evidence type="ECO:0000313" key="11">
    <source>
        <dbReference type="Proteomes" id="UP001085076"/>
    </source>
</evidence>
<feature type="compositionally biased region" description="Basic and acidic residues" evidence="8">
    <location>
        <begin position="258"/>
        <end position="301"/>
    </location>
</feature>
<dbReference type="InterPro" id="IPR000504">
    <property type="entry name" value="RRM_dom"/>
</dbReference>
<feature type="compositionally biased region" description="Basic and acidic residues" evidence="8">
    <location>
        <begin position="418"/>
        <end position="463"/>
    </location>
</feature>
<evidence type="ECO:0000256" key="1">
    <source>
        <dbReference type="ARBA" id="ARBA00004324"/>
    </source>
</evidence>
<dbReference type="FunFam" id="3.30.70.330:FF:000153">
    <property type="entry name" value="U1 small nuclear ribonucleoprotein 70 kDa"/>
    <property type="match status" value="1"/>
</dbReference>
<dbReference type="GO" id="GO:0003729">
    <property type="term" value="F:mRNA binding"/>
    <property type="evidence" value="ECO:0007669"/>
    <property type="project" value="TreeGrafter"/>
</dbReference>
<dbReference type="PANTHER" id="PTHR13952">
    <property type="entry name" value="U1 SMALL NUCLEAR RIBONUCLEOPROTEIN 70 KD"/>
    <property type="match status" value="1"/>
</dbReference>
<dbReference type="GO" id="GO:0005685">
    <property type="term" value="C:U1 snRNP"/>
    <property type="evidence" value="ECO:0007669"/>
    <property type="project" value="TreeGrafter"/>
</dbReference>
<dbReference type="GO" id="GO:0071004">
    <property type="term" value="C:U2-type prespliceosome"/>
    <property type="evidence" value="ECO:0007669"/>
    <property type="project" value="TreeGrafter"/>
</dbReference>
<protein>
    <recommendedName>
        <fullName evidence="9">RRM domain-containing protein</fullName>
    </recommendedName>
</protein>
<dbReference type="GO" id="GO:0030619">
    <property type="term" value="F:U1 snRNA binding"/>
    <property type="evidence" value="ECO:0007669"/>
    <property type="project" value="InterPro"/>
</dbReference>
<feature type="compositionally biased region" description="Basic and acidic residues" evidence="8">
    <location>
        <begin position="480"/>
        <end position="504"/>
    </location>
</feature>
<dbReference type="InterPro" id="IPR012677">
    <property type="entry name" value="Nucleotide-bd_a/b_plait_sf"/>
</dbReference>
<dbReference type="CDD" id="cd12236">
    <property type="entry name" value="RRM_snRNP70"/>
    <property type="match status" value="1"/>
</dbReference>
<dbReference type="InterPro" id="IPR051183">
    <property type="entry name" value="U1_U11-U12_snRNP_70-35kDa"/>
</dbReference>
<dbReference type="SUPFAM" id="SSF54928">
    <property type="entry name" value="RNA-binding domain, RBD"/>
    <property type="match status" value="1"/>
</dbReference>
<dbReference type="InterPro" id="IPR035979">
    <property type="entry name" value="RBD_domain_sf"/>
</dbReference>
<dbReference type="Gene3D" id="3.30.70.330">
    <property type="match status" value="1"/>
</dbReference>
<reference evidence="10" key="2">
    <citation type="journal article" date="2022" name="Hortic Res">
        <title>The genome of Dioscorea zingiberensis sheds light on the biosynthesis, origin and evolution of the medicinally important diosgenin saponins.</title>
        <authorList>
            <person name="Li Y."/>
            <person name="Tan C."/>
            <person name="Li Z."/>
            <person name="Guo J."/>
            <person name="Li S."/>
            <person name="Chen X."/>
            <person name="Wang C."/>
            <person name="Dai X."/>
            <person name="Yang H."/>
            <person name="Song W."/>
            <person name="Hou L."/>
            <person name="Xu J."/>
            <person name="Tong Z."/>
            <person name="Xu A."/>
            <person name="Yuan X."/>
            <person name="Wang W."/>
            <person name="Yang Q."/>
            <person name="Chen L."/>
            <person name="Sun Z."/>
            <person name="Wang K."/>
            <person name="Pan B."/>
            <person name="Chen J."/>
            <person name="Bao Y."/>
            <person name="Liu F."/>
            <person name="Qi X."/>
            <person name="Gang D.R."/>
            <person name="Wen J."/>
            <person name="Li J."/>
        </authorList>
    </citation>
    <scope>NUCLEOTIDE SEQUENCE</scope>
    <source>
        <strain evidence="10">Dzin_1.0</strain>
    </source>
</reference>
<feature type="region of interest" description="Disordered" evidence="8">
    <location>
        <begin position="219"/>
        <end position="504"/>
    </location>
</feature>
<gene>
    <name evidence="10" type="ORF">J5N97_008656</name>
</gene>
<evidence type="ECO:0000256" key="2">
    <source>
        <dbReference type="ARBA" id="ARBA00004642"/>
    </source>
</evidence>
<dbReference type="InterPro" id="IPR022023">
    <property type="entry name" value="U1snRNP70_N"/>
</dbReference>
<reference evidence="10" key="1">
    <citation type="submission" date="2021-03" db="EMBL/GenBank/DDBJ databases">
        <authorList>
            <person name="Li Z."/>
            <person name="Yang C."/>
        </authorList>
    </citation>
    <scope>NUCLEOTIDE SEQUENCE</scope>
    <source>
        <strain evidence="10">Dzin_1.0</strain>
        <tissue evidence="10">Leaf</tissue>
    </source>
</reference>
<keyword evidence="11" id="KW-1185">Reference proteome</keyword>
<dbReference type="PROSITE" id="PS50102">
    <property type="entry name" value="RRM"/>
    <property type="match status" value="1"/>
</dbReference>
<dbReference type="Pfam" id="PF12220">
    <property type="entry name" value="U1snRNP70_N"/>
    <property type="match status" value="1"/>
</dbReference>
<dbReference type="Pfam" id="PF00076">
    <property type="entry name" value="RRM_1"/>
    <property type="match status" value="1"/>
</dbReference>
<keyword evidence="4 7" id="KW-0694">RNA-binding</keyword>
<proteinExistence type="predicted"/>
<evidence type="ECO:0000256" key="5">
    <source>
        <dbReference type="ARBA" id="ARBA00023242"/>
    </source>
</evidence>
<keyword evidence="5" id="KW-0539">Nucleus</keyword>
<evidence type="ECO:0000259" key="9">
    <source>
        <dbReference type="PROSITE" id="PS50102"/>
    </source>
</evidence>